<sequence>MVWATGVIWESSDAVEDAARRIRKDFTPSAALVPVRATVPACGCAGQCHCATLVPALLHRQIELECEFYRDIH</sequence>
<proteinExistence type="predicted"/>
<protein>
    <submittedName>
        <fullName evidence="1">Uncharacterized protein</fullName>
    </submittedName>
</protein>
<dbReference type="Proteomes" id="UP000580839">
    <property type="component" value="Unassembled WGS sequence"/>
</dbReference>
<evidence type="ECO:0000313" key="2">
    <source>
        <dbReference type="Proteomes" id="UP000580839"/>
    </source>
</evidence>
<evidence type="ECO:0000313" key="1">
    <source>
        <dbReference type="EMBL" id="NOT35541.1"/>
    </source>
</evidence>
<dbReference type="EMBL" id="JABFRW010000201">
    <property type="protein sequence ID" value="NOT35541.1"/>
    <property type="molecule type" value="Genomic_DNA"/>
</dbReference>
<dbReference type="AlphaFoldDB" id="A0A849SM73"/>
<organism evidence="1 2">
    <name type="scientific">Eiseniibacteriota bacterium</name>
    <dbReference type="NCBI Taxonomy" id="2212470"/>
    <lineage>
        <taxon>Bacteria</taxon>
        <taxon>Candidatus Eiseniibacteriota</taxon>
    </lineage>
</organism>
<name>A0A849SM73_UNCEI</name>
<reference evidence="1 2" key="1">
    <citation type="submission" date="2020-04" db="EMBL/GenBank/DDBJ databases">
        <title>Metagenomic profiling of ammonia- and methane-oxidizing microorganisms in a Dutch drinking water treatment plant.</title>
        <authorList>
            <person name="Poghosyan L."/>
            <person name="Leucker S."/>
        </authorList>
    </citation>
    <scope>NUCLEOTIDE SEQUENCE [LARGE SCALE GENOMIC DNA]</scope>
    <source>
        <strain evidence="1">S-RSF-IL-03</strain>
    </source>
</reference>
<accession>A0A849SM73</accession>
<comment type="caution">
    <text evidence="1">The sequence shown here is derived from an EMBL/GenBank/DDBJ whole genome shotgun (WGS) entry which is preliminary data.</text>
</comment>
<gene>
    <name evidence="1" type="ORF">HOP12_15455</name>
</gene>